<dbReference type="GO" id="GO:0016020">
    <property type="term" value="C:membrane"/>
    <property type="evidence" value="ECO:0007669"/>
    <property type="project" value="UniProtKB-SubCell"/>
</dbReference>
<feature type="transmembrane region" description="Helical" evidence="6">
    <location>
        <begin position="46"/>
        <end position="71"/>
    </location>
</feature>
<evidence type="ECO:0000259" key="7">
    <source>
        <dbReference type="Pfam" id="PF02683"/>
    </source>
</evidence>
<evidence type="ECO:0000256" key="4">
    <source>
        <dbReference type="ARBA" id="ARBA00022989"/>
    </source>
</evidence>
<dbReference type="PANTHER" id="PTHR31272">
    <property type="entry name" value="CYTOCHROME C-TYPE BIOGENESIS PROTEIN HI_1454-RELATED"/>
    <property type="match status" value="1"/>
</dbReference>
<comment type="similarity">
    <text evidence="2">Belongs to the DsbD family.</text>
</comment>
<evidence type="ECO:0000256" key="3">
    <source>
        <dbReference type="ARBA" id="ARBA00022692"/>
    </source>
</evidence>
<dbReference type="EMBL" id="DVHU01000023">
    <property type="protein sequence ID" value="HIR92339.1"/>
    <property type="molecule type" value="Genomic_DNA"/>
</dbReference>
<reference evidence="8" key="2">
    <citation type="journal article" date="2021" name="PeerJ">
        <title>Extensive microbial diversity within the chicken gut microbiome revealed by metagenomics and culture.</title>
        <authorList>
            <person name="Gilroy R."/>
            <person name="Ravi A."/>
            <person name="Getino M."/>
            <person name="Pursley I."/>
            <person name="Horton D.L."/>
            <person name="Alikhan N.F."/>
            <person name="Baker D."/>
            <person name="Gharbi K."/>
            <person name="Hall N."/>
            <person name="Watson M."/>
            <person name="Adriaenssens E.M."/>
            <person name="Foster-Nyarko E."/>
            <person name="Jarju S."/>
            <person name="Secka A."/>
            <person name="Antonio M."/>
            <person name="Oren A."/>
            <person name="Chaudhuri R.R."/>
            <person name="La Ragione R."/>
            <person name="Hildebrand F."/>
            <person name="Pallen M.J."/>
        </authorList>
    </citation>
    <scope>NUCLEOTIDE SEQUENCE</scope>
    <source>
        <strain evidence="8">ChiSxjej1B13-7041</strain>
    </source>
</reference>
<proteinExistence type="inferred from homology"/>
<feature type="transmembrane region" description="Helical" evidence="6">
    <location>
        <begin position="12"/>
        <end position="34"/>
    </location>
</feature>
<dbReference type="InterPro" id="IPR051790">
    <property type="entry name" value="Cytochrome_c-biogenesis_DsbD"/>
</dbReference>
<protein>
    <submittedName>
        <fullName evidence="8">Cytochrome c biogenesis protein CcdA</fullName>
    </submittedName>
</protein>
<dbReference type="GO" id="GO:0017004">
    <property type="term" value="P:cytochrome complex assembly"/>
    <property type="evidence" value="ECO:0007669"/>
    <property type="project" value="InterPro"/>
</dbReference>
<dbReference type="InterPro" id="IPR003834">
    <property type="entry name" value="Cyt_c_assmbl_TM_dom"/>
</dbReference>
<feature type="transmembrane region" description="Helical" evidence="6">
    <location>
        <begin position="120"/>
        <end position="143"/>
    </location>
</feature>
<evidence type="ECO:0000313" key="9">
    <source>
        <dbReference type="Proteomes" id="UP000886841"/>
    </source>
</evidence>
<feature type="domain" description="Cytochrome C biogenesis protein transmembrane" evidence="7">
    <location>
        <begin position="6"/>
        <end position="209"/>
    </location>
</feature>
<dbReference type="Proteomes" id="UP000886841">
    <property type="component" value="Unassembled WGS sequence"/>
</dbReference>
<keyword evidence="3 6" id="KW-0812">Transmembrane</keyword>
<dbReference type="AlphaFoldDB" id="A0A9D1EIT8"/>
<gene>
    <name evidence="8" type="ORF">IAB98_02815</name>
</gene>
<feature type="transmembrane region" description="Helical" evidence="6">
    <location>
        <begin position="196"/>
        <end position="217"/>
    </location>
</feature>
<evidence type="ECO:0000256" key="1">
    <source>
        <dbReference type="ARBA" id="ARBA00004141"/>
    </source>
</evidence>
<keyword evidence="4 6" id="KW-1133">Transmembrane helix</keyword>
<evidence type="ECO:0000313" key="8">
    <source>
        <dbReference type="EMBL" id="HIR92339.1"/>
    </source>
</evidence>
<evidence type="ECO:0000256" key="2">
    <source>
        <dbReference type="ARBA" id="ARBA00006143"/>
    </source>
</evidence>
<name>A0A9D1EIT8_9FIRM</name>
<sequence length="221" mass="24046">MRYFITFLEGLISFISPCLLPMLPIYFSFLAGSMEEGKRSRLAKNAAFFVLGFTTVFLLLGLFAGTLGGFLRRYQTGLNLVCGIFIILLGLNYMGVLRLPGFSGMKPRQQKSSHTAWSSWIFGLVFSVSWTPCIGAFLGSALLLASQQGSTLKGLLLLLAYSVGLGLPFIISALLLDSLQSAFAAIKRHYRAIHLVSGGFLLVIGVLMMTGLLGRFLTLLS</sequence>
<accession>A0A9D1EIT8</accession>
<evidence type="ECO:0000256" key="6">
    <source>
        <dbReference type="SAM" id="Phobius"/>
    </source>
</evidence>
<organism evidence="8 9">
    <name type="scientific">Candidatus Egerieimonas intestinavium</name>
    <dbReference type="NCBI Taxonomy" id="2840777"/>
    <lineage>
        <taxon>Bacteria</taxon>
        <taxon>Bacillati</taxon>
        <taxon>Bacillota</taxon>
        <taxon>Clostridia</taxon>
        <taxon>Lachnospirales</taxon>
        <taxon>Lachnospiraceae</taxon>
        <taxon>Lachnospiraceae incertae sedis</taxon>
        <taxon>Candidatus Egerieimonas</taxon>
    </lineage>
</organism>
<comment type="caution">
    <text evidence="8">The sequence shown here is derived from an EMBL/GenBank/DDBJ whole genome shotgun (WGS) entry which is preliminary data.</text>
</comment>
<reference evidence="8" key="1">
    <citation type="submission" date="2020-10" db="EMBL/GenBank/DDBJ databases">
        <authorList>
            <person name="Gilroy R."/>
        </authorList>
    </citation>
    <scope>NUCLEOTIDE SEQUENCE</scope>
    <source>
        <strain evidence="8">ChiSxjej1B13-7041</strain>
    </source>
</reference>
<keyword evidence="5 6" id="KW-0472">Membrane</keyword>
<feature type="transmembrane region" description="Helical" evidence="6">
    <location>
        <begin position="77"/>
        <end position="99"/>
    </location>
</feature>
<evidence type="ECO:0000256" key="5">
    <source>
        <dbReference type="ARBA" id="ARBA00023136"/>
    </source>
</evidence>
<comment type="subcellular location">
    <subcellularLocation>
        <location evidence="1">Membrane</location>
        <topology evidence="1">Multi-pass membrane protein</topology>
    </subcellularLocation>
</comment>
<dbReference type="Pfam" id="PF02683">
    <property type="entry name" value="DsbD_TM"/>
    <property type="match status" value="1"/>
</dbReference>
<dbReference type="PANTHER" id="PTHR31272:SF4">
    <property type="entry name" value="CYTOCHROME C-TYPE BIOGENESIS PROTEIN HI_1454-RELATED"/>
    <property type="match status" value="1"/>
</dbReference>
<feature type="transmembrane region" description="Helical" evidence="6">
    <location>
        <begin position="155"/>
        <end position="176"/>
    </location>
</feature>